<comment type="caution">
    <text evidence="2">The sequence shown here is derived from an EMBL/GenBank/DDBJ whole genome shotgun (WGS) entry which is preliminary data.</text>
</comment>
<feature type="transmembrane region" description="Helical" evidence="1">
    <location>
        <begin position="61"/>
        <end position="79"/>
    </location>
</feature>
<dbReference type="RefSeq" id="WP_154786438.1">
    <property type="nucleotide sequence ID" value="NZ_WMBB01000002.1"/>
</dbReference>
<keyword evidence="1" id="KW-0812">Transmembrane</keyword>
<evidence type="ECO:0000256" key="1">
    <source>
        <dbReference type="SAM" id="Phobius"/>
    </source>
</evidence>
<accession>A0A6I3KMR9</accession>
<dbReference type="EMBL" id="WMBB01000002">
    <property type="protein sequence ID" value="MTE11893.1"/>
    <property type="molecule type" value="Genomic_DNA"/>
</dbReference>
<keyword evidence="1" id="KW-1133">Transmembrane helix</keyword>
<evidence type="ECO:0000313" key="2">
    <source>
        <dbReference type="EMBL" id="MTE11893.1"/>
    </source>
</evidence>
<evidence type="ECO:0000313" key="3">
    <source>
        <dbReference type="Proteomes" id="UP000432464"/>
    </source>
</evidence>
<protein>
    <submittedName>
        <fullName evidence="2">DUF4190 domain-containing protein</fullName>
    </submittedName>
</protein>
<keyword evidence="1" id="KW-0472">Membrane</keyword>
<name>A0A6I3KMR9_9NOCA</name>
<dbReference type="Proteomes" id="UP000432464">
    <property type="component" value="Unassembled WGS sequence"/>
</dbReference>
<dbReference type="AlphaFoldDB" id="A0A6I3KMR9"/>
<keyword evidence="3" id="KW-1185">Reference proteome</keyword>
<gene>
    <name evidence="2" type="ORF">GLP40_03700</name>
</gene>
<reference evidence="2 3" key="1">
    <citation type="submission" date="2019-11" db="EMBL/GenBank/DDBJ databases">
        <title>Nocardia sp. nov. CT2-14 isolated from soil.</title>
        <authorList>
            <person name="Kanchanasin P."/>
            <person name="Tanasupawat S."/>
            <person name="Yuki M."/>
            <person name="Kudo T."/>
        </authorList>
    </citation>
    <scope>NUCLEOTIDE SEQUENCE [LARGE SCALE GENOMIC DNA]</scope>
    <source>
        <strain evidence="2 3">CT2-14</strain>
    </source>
</reference>
<proteinExistence type="predicted"/>
<sequence>MSQYPPPGQFGQYPSPAPGNYPPPSGPQYWQESPQGKGMAITALVFGILGMLTFWTVLLTVVGVLCGVIAIILGVIAVVKARRGASGGFGMALAGAIMGGIGLIGGCLIGLFVWIVFKDTGGTDLIDCVNKAGNDQSKIQQCQEQFNKRLEDKFSVTLTPAPTR</sequence>
<feature type="transmembrane region" description="Helical" evidence="1">
    <location>
        <begin position="38"/>
        <end position="55"/>
    </location>
</feature>
<organism evidence="2 3">
    <name type="scientific">Nocardia aurantiaca</name>
    <dbReference type="NCBI Taxonomy" id="2675850"/>
    <lineage>
        <taxon>Bacteria</taxon>
        <taxon>Bacillati</taxon>
        <taxon>Actinomycetota</taxon>
        <taxon>Actinomycetes</taxon>
        <taxon>Mycobacteriales</taxon>
        <taxon>Nocardiaceae</taxon>
        <taxon>Nocardia</taxon>
    </lineage>
</organism>
<feature type="transmembrane region" description="Helical" evidence="1">
    <location>
        <begin position="91"/>
        <end position="117"/>
    </location>
</feature>